<reference evidence="2" key="1">
    <citation type="submission" date="2021-04" db="EMBL/GenBank/DDBJ databases">
        <title>Brevibacillus composti FJAT-54423, complete genome.</title>
        <authorList>
            <person name="Tang R."/>
        </authorList>
    </citation>
    <scope>NUCLEOTIDE SEQUENCE</scope>
    <source>
        <strain evidence="2">FJAT-54424</strain>
    </source>
</reference>
<dbReference type="EMBL" id="CP073708">
    <property type="protein sequence ID" value="QUO43436.1"/>
    <property type="molecule type" value="Genomic_DNA"/>
</dbReference>
<evidence type="ECO:0000313" key="3">
    <source>
        <dbReference type="Proteomes" id="UP000677234"/>
    </source>
</evidence>
<name>A0ABX7Z8W5_9BACL</name>
<feature type="region of interest" description="Disordered" evidence="1">
    <location>
        <begin position="1"/>
        <end position="22"/>
    </location>
</feature>
<proteinExistence type="predicted"/>
<dbReference type="Proteomes" id="UP000677234">
    <property type="component" value="Chromosome"/>
</dbReference>
<evidence type="ECO:0000313" key="2">
    <source>
        <dbReference type="EMBL" id="QUO43436.1"/>
    </source>
</evidence>
<gene>
    <name evidence="2" type="ORF">KDJ56_11040</name>
</gene>
<sequence length="80" mass="9359">MFLPLLTRWNRNERPAPPTDNDLQRARKELALAWQQFDQAEPAFIDAAILRLAAAEQTYCALLKERKISHERRNSLEIVQ</sequence>
<evidence type="ECO:0000256" key="1">
    <source>
        <dbReference type="SAM" id="MobiDB-lite"/>
    </source>
</evidence>
<evidence type="ECO:0008006" key="4">
    <source>
        <dbReference type="Google" id="ProtNLM"/>
    </source>
</evidence>
<dbReference type="RefSeq" id="WP_212138891.1">
    <property type="nucleotide sequence ID" value="NZ_CP073708.1"/>
</dbReference>
<accession>A0ABX7Z8W5</accession>
<keyword evidence="3" id="KW-1185">Reference proteome</keyword>
<protein>
    <recommendedName>
        <fullName evidence="4">DUF2508 family protein</fullName>
    </recommendedName>
</protein>
<organism evidence="2 3">
    <name type="scientific">Brevibacillus composti</name>
    <dbReference type="NCBI Taxonomy" id="2796470"/>
    <lineage>
        <taxon>Bacteria</taxon>
        <taxon>Bacillati</taxon>
        <taxon>Bacillota</taxon>
        <taxon>Bacilli</taxon>
        <taxon>Bacillales</taxon>
        <taxon>Paenibacillaceae</taxon>
        <taxon>Brevibacillus</taxon>
    </lineage>
</organism>